<dbReference type="Gene3D" id="3.40.50.2300">
    <property type="match status" value="1"/>
</dbReference>
<dbReference type="InterPro" id="IPR001789">
    <property type="entry name" value="Sig_transdc_resp-reg_receiver"/>
</dbReference>
<proteinExistence type="predicted"/>
<dbReference type="Pfam" id="PF00072">
    <property type="entry name" value="Response_reg"/>
    <property type="match status" value="1"/>
</dbReference>
<feature type="domain" description="Response regulatory" evidence="3">
    <location>
        <begin position="1"/>
        <end position="108"/>
    </location>
</feature>
<dbReference type="PANTHER" id="PTHR44591">
    <property type="entry name" value="STRESS RESPONSE REGULATOR PROTEIN 1"/>
    <property type="match status" value="1"/>
</dbReference>
<gene>
    <name evidence="4" type="ORF">JM946_05705</name>
</gene>
<organism evidence="4 5">
    <name type="scientific">Steroidobacter gossypii</name>
    <dbReference type="NCBI Taxonomy" id="2805490"/>
    <lineage>
        <taxon>Bacteria</taxon>
        <taxon>Pseudomonadati</taxon>
        <taxon>Pseudomonadota</taxon>
        <taxon>Gammaproteobacteria</taxon>
        <taxon>Steroidobacterales</taxon>
        <taxon>Steroidobacteraceae</taxon>
        <taxon>Steroidobacter</taxon>
    </lineage>
</organism>
<accession>A0ABS1WTC2</accession>
<dbReference type="PANTHER" id="PTHR44591:SF3">
    <property type="entry name" value="RESPONSE REGULATORY DOMAIN-CONTAINING PROTEIN"/>
    <property type="match status" value="1"/>
</dbReference>
<feature type="modified residue" description="4-aspartylphosphate" evidence="2">
    <location>
        <position position="43"/>
    </location>
</feature>
<dbReference type="CDD" id="cd00156">
    <property type="entry name" value="REC"/>
    <property type="match status" value="1"/>
</dbReference>
<evidence type="ECO:0000259" key="3">
    <source>
        <dbReference type="PROSITE" id="PS50110"/>
    </source>
</evidence>
<protein>
    <submittedName>
        <fullName evidence="4">Response regulator</fullName>
    </submittedName>
</protein>
<dbReference type="InterPro" id="IPR050595">
    <property type="entry name" value="Bact_response_regulator"/>
</dbReference>
<dbReference type="Proteomes" id="UP000661077">
    <property type="component" value="Unassembled WGS sequence"/>
</dbReference>
<dbReference type="SMART" id="SM00448">
    <property type="entry name" value="REC"/>
    <property type="match status" value="1"/>
</dbReference>
<evidence type="ECO:0000256" key="2">
    <source>
        <dbReference type="PROSITE-ProRule" id="PRU00169"/>
    </source>
</evidence>
<keyword evidence="1 2" id="KW-0597">Phosphoprotein</keyword>
<evidence type="ECO:0000313" key="5">
    <source>
        <dbReference type="Proteomes" id="UP000661077"/>
    </source>
</evidence>
<name>A0ABS1WTC2_9GAMM</name>
<evidence type="ECO:0000313" key="4">
    <source>
        <dbReference type="EMBL" id="MBM0104229.1"/>
    </source>
</evidence>
<dbReference type="SUPFAM" id="SSF52172">
    <property type="entry name" value="CheY-like"/>
    <property type="match status" value="1"/>
</dbReference>
<evidence type="ECO:0000256" key="1">
    <source>
        <dbReference type="ARBA" id="ARBA00022553"/>
    </source>
</evidence>
<comment type="caution">
    <text evidence="4">The sequence shown here is derived from an EMBL/GenBank/DDBJ whole genome shotgun (WGS) entry which is preliminary data.</text>
</comment>
<dbReference type="EMBL" id="JAEVLS010000001">
    <property type="protein sequence ID" value="MBM0104229.1"/>
    <property type="molecule type" value="Genomic_DNA"/>
</dbReference>
<keyword evidence="5" id="KW-1185">Reference proteome</keyword>
<dbReference type="InterPro" id="IPR011006">
    <property type="entry name" value="CheY-like_superfamily"/>
</dbReference>
<reference evidence="4 5" key="1">
    <citation type="journal article" date="2021" name="Int. J. Syst. Evol. Microbiol.">
        <title>Steroidobacter gossypii sp. nov., isolated from soil of cotton cropping field.</title>
        <authorList>
            <person name="Huang R."/>
            <person name="Yang S."/>
            <person name="Zhen C."/>
            <person name="Liu W."/>
        </authorList>
    </citation>
    <scope>NUCLEOTIDE SEQUENCE [LARGE SCALE GENOMIC DNA]</scope>
    <source>
        <strain evidence="4 5">S1-65</strain>
    </source>
</reference>
<sequence>MLVRMFAVDALEDVGFQVLQAADAGEASTALAGASDVAAVIVDMGLPDRSGDQLAAEMRAQRQSMPILIASGRSERELKDKFASDKRIGVLVKPYTASMLVNALAALGVPAPSPQA</sequence>
<dbReference type="PROSITE" id="PS50110">
    <property type="entry name" value="RESPONSE_REGULATORY"/>
    <property type="match status" value="1"/>
</dbReference>